<keyword evidence="3" id="KW-1185">Reference proteome</keyword>
<comment type="caution">
    <text evidence="2">The sequence shown here is derived from an EMBL/GenBank/DDBJ whole genome shotgun (WGS) entry which is preliminary data.</text>
</comment>
<reference evidence="2 3" key="1">
    <citation type="submission" date="2018-11" db="EMBL/GenBank/DDBJ databases">
        <title>Genome sequence and assembly of Colletotrichum sidae.</title>
        <authorList>
            <person name="Gan P."/>
            <person name="Shirasu K."/>
        </authorList>
    </citation>
    <scope>NUCLEOTIDE SEQUENCE [LARGE SCALE GENOMIC DNA]</scope>
    <source>
        <strain evidence="2 3">CBS 518.97</strain>
    </source>
</reference>
<feature type="region of interest" description="Disordered" evidence="1">
    <location>
        <begin position="147"/>
        <end position="174"/>
    </location>
</feature>
<evidence type="ECO:0000313" key="3">
    <source>
        <dbReference type="Proteomes" id="UP000295604"/>
    </source>
</evidence>
<sequence length="174" mass="19344">MLQFACRRHGEQHETDPGMDIVDGLLRDGADINASNGEGEPALIVAVKARNKVMTARLLKQAAHLVLTESTIINQRLQHPEDKTVISAALKSVSAGDTAMKMVMAQLEVLSPEHEDIGLHLWRDLGGIAVLPDGLRRHERESIRRQLRNQTRQYGKLGRSLAPRSRPSWTDSMT</sequence>
<dbReference type="AlphaFoldDB" id="A0A4R8T3Q8"/>
<dbReference type="SUPFAM" id="SSF48403">
    <property type="entry name" value="Ankyrin repeat"/>
    <property type="match status" value="1"/>
</dbReference>
<accession>A0A4R8T3Q8</accession>
<protein>
    <submittedName>
        <fullName evidence="2">Uncharacterized protein</fullName>
    </submittedName>
</protein>
<dbReference type="EMBL" id="QAPF01000324">
    <property type="protein sequence ID" value="TEA11518.1"/>
    <property type="molecule type" value="Genomic_DNA"/>
</dbReference>
<organism evidence="2 3">
    <name type="scientific">Colletotrichum sidae</name>
    <dbReference type="NCBI Taxonomy" id="1347389"/>
    <lineage>
        <taxon>Eukaryota</taxon>
        <taxon>Fungi</taxon>
        <taxon>Dikarya</taxon>
        <taxon>Ascomycota</taxon>
        <taxon>Pezizomycotina</taxon>
        <taxon>Sordariomycetes</taxon>
        <taxon>Hypocreomycetidae</taxon>
        <taxon>Glomerellales</taxon>
        <taxon>Glomerellaceae</taxon>
        <taxon>Colletotrichum</taxon>
        <taxon>Colletotrichum orbiculare species complex</taxon>
    </lineage>
</organism>
<dbReference type="Gene3D" id="1.25.40.20">
    <property type="entry name" value="Ankyrin repeat-containing domain"/>
    <property type="match status" value="1"/>
</dbReference>
<evidence type="ECO:0000313" key="2">
    <source>
        <dbReference type="EMBL" id="TEA11518.1"/>
    </source>
</evidence>
<proteinExistence type="predicted"/>
<gene>
    <name evidence="2" type="ORF">C8034_v007312</name>
</gene>
<dbReference type="InterPro" id="IPR036770">
    <property type="entry name" value="Ankyrin_rpt-contain_sf"/>
</dbReference>
<dbReference type="Proteomes" id="UP000295604">
    <property type="component" value="Unassembled WGS sequence"/>
</dbReference>
<evidence type="ECO:0000256" key="1">
    <source>
        <dbReference type="SAM" id="MobiDB-lite"/>
    </source>
</evidence>
<name>A0A4R8T3Q8_9PEZI</name>